<keyword evidence="4" id="KW-1185">Reference proteome</keyword>
<evidence type="ECO:0000313" key="4">
    <source>
        <dbReference type="Proteomes" id="UP000636938"/>
    </source>
</evidence>
<proteinExistence type="predicted"/>
<dbReference type="EMBL" id="JACSQS010000003">
    <property type="protein sequence ID" value="MBD7953532.1"/>
    <property type="molecule type" value="Genomic_DNA"/>
</dbReference>
<reference evidence="3 4" key="1">
    <citation type="submission" date="2020-08" db="EMBL/GenBank/DDBJ databases">
        <title>A Genomic Blueprint of the Chicken Gut Microbiome.</title>
        <authorList>
            <person name="Gilroy R."/>
            <person name="Ravi A."/>
            <person name="Getino M."/>
            <person name="Pursley I."/>
            <person name="Horton D.L."/>
            <person name="Alikhan N.-F."/>
            <person name="Baker D."/>
            <person name="Gharbi K."/>
            <person name="Hall N."/>
            <person name="Watson M."/>
            <person name="Adriaenssens E.M."/>
            <person name="Foster-Nyarko E."/>
            <person name="Jarju S."/>
            <person name="Secka A."/>
            <person name="Antonio M."/>
            <person name="Oren A."/>
            <person name="Chaudhuri R."/>
            <person name="La Ragione R.M."/>
            <person name="Hildebrand F."/>
            <person name="Pallen M.J."/>
        </authorList>
    </citation>
    <scope>NUCLEOTIDE SEQUENCE [LARGE SCALE GENOMIC DNA]</scope>
    <source>
        <strain evidence="3 4">Sa5BUN4</strain>
    </source>
</reference>
<evidence type="ECO:0000313" key="3">
    <source>
        <dbReference type="EMBL" id="MBD7953532.1"/>
    </source>
</evidence>
<sequence>MRLLPLCSLILATALLAGCEQPTPPPANVPLADAAHPAAPPAADPASAVLEASRRFASLRSFHAEMTLHGAQAGQVVRSGMDFVAPDRYRLETPAGVQTIIGDTFFLQAAGRMQQVPLPAGTLEQWRSPLPSEARLQDLRVEDGGPADIDGTATRVYRIDGPAGSGETLQYWIGGDGLPRQIQRDGFNKQQPYRITLRYSRLNDPTLQVPPPGDAASPVLNGDL</sequence>
<dbReference type="PROSITE" id="PS51257">
    <property type="entry name" value="PROKAR_LIPOPROTEIN"/>
    <property type="match status" value="1"/>
</dbReference>
<feature type="region of interest" description="Disordered" evidence="1">
    <location>
        <begin position="203"/>
        <end position="224"/>
    </location>
</feature>
<evidence type="ECO:0008006" key="5">
    <source>
        <dbReference type="Google" id="ProtNLM"/>
    </source>
</evidence>
<accession>A0A8X8FVA8</accession>
<feature type="signal peptide" evidence="2">
    <location>
        <begin position="1"/>
        <end position="17"/>
    </location>
</feature>
<organism evidence="3 4">
    <name type="scientific">Stenotrophomonas lacuserhaii</name>
    <dbReference type="NCBI Taxonomy" id="2760084"/>
    <lineage>
        <taxon>Bacteria</taxon>
        <taxon>Pseudomonadati</taxon>
        <taxon>Pseudomonadota</taxon>
        <taxon>Gammaproteobacteria</taxon>
        <taxon>Lysobacterales</taxon>
        <taxon>Lysobacteraceae</taxon>
        <taxon>Stenotrophomonas</taxon>
    </lineage>
</organism>
<name>A0A8X8FVA8_9GAMM</name>
<evidence type="ECO:0000256" key="1">
    <source>
        <dbReference type="SAM" id="MobiDB-lite"/>
    </source>
</evidence>
<evidence type="ECO:0000256" key="2">
    <source>
        <dbReference type="SAM" id="SignalP"/>
    </source>
</evidence>
<dbReference type="Gene3D" id="2.50.20.20">
    <property type="match status" value="1"/>
</dbReference>
<dbReference type="Proteomes" id="UP000636938">
    <property type="component" value="Unassembled WGS sequence"/>
</dbReference>
<comment type="caution">
    <text evidence="3">The sequence shown here is derived from an EMBL/GenBank/DDBJ whole genome shotgun (WGS) entry which is preliminary data.</text>
</comment>
<gene>
    <name evidence="3" type="ORF">H9654_04845</name>
</gene>
<keyword evidence="2" id="KW-0732">Signal</keyword>
<protein>
    <recommendedName>
        <fullName evidence="5">Outer-membrane lipoprotein LolB</fullName>
    </recommendedName>
</protein>
<dbReference type="RefSeq" id="WP_191769451.1">
    <property type="nucleotide sequence ID" value="NZ_JACSQS010000003.1"/>
</dbReference>
<dbReference type="AlphaFoldDB" id="A0A8X8FVA8"/>
<feature type="chain" id="PRO_5036490756" description="Outer-membrane lipoprotein LolB" evidence="2">
    <location>
        <begin position="18"/>
        <end position="224"/>
    </location>
</feature>